<evidence type="ECO:0000313" key="3">
    <source>
        <dbReference type="Proteomes" id="UP001227126"/>
    </source>
</evidence>
<name>A0ABT7FHV4_9RHOB</name>
<keyword evidence="3" id="KW-1185">Reference proteome</keyword>
<evidence type="ECO:0000313" key="2">
    <source>
        <dbReference type="EMBL" id="MDK3074570.1"/>
    </source>
</evidence>
<comment type="caution">
    <text evidence="2">The sequence shown here is derived from an EMBL/GenBank/DDBJ whole genome shotgun (WGS) entry which is preliminary data.</text>
</comment>
<proteinExistence type="predicted"/>
<organism evidence="2 3">
    <name type="scientific">Sedimentitalea xiamensis</name>
    <dbReference type="NCBI Taxonomy" id="3050037"/>
    <lineage>
        <taxon>Bacteria</taxon>
        <taxon>Pseudomonadati</taxon>
        <taxon>Pseudomonadota</taxon>
        <taxon>Alphaproteobacteria</taxon>
        <taxon>Rhodobacterales</taxon>
        <taxon>Paracoccaceae</taxon>
        <taxon>Sedimentitalea</taxon>
    </lineage>
</organism>
<dbReference type="PROSITE" id="PS50835">
    <property type="entry name" value="IG_LIKE"/>
    <property type="match status" value="1"/>
</dbReference>
<feature type="domain" description="Ig-like" evidence="1">
    <location>
        <begin position="38"/>
        <end position="118"/>
    </location>
</feature>
<reference evidence="2 3" key="1">
    <citation type="submission" date="2023-05" db="EMBL/GenBank/DDBJ databases">
        <title>Sedimentitalea sp. nov. JM2-8.</title>
        <authorList>
            <person name="Huang J."/>
        </authorList>
    </citation>
    <scope>NUCLEOTIDE SEQUENCE [LARGE SCALE GENOMIC DNA]</scope>
    <source>
        <strain evidence="2 3">JM2-8</strain>
    </source>
</reference>
<protein>
    <recommendedName>
        <fullName evidence="1">Ig-like domain-containing protein</fullName>
    </recommendedName>
</protein>
<dbReference type="EMBL" id="JASNJE010000021">
    <property type="protein sequence ID" value="MDK3074570.1"/>
    <property type="molecule type" value="Genomic_DNA"/>
</dbReference>
<dbReference type="Proteomes" id="UP001227126">
    <property type="component" value="Unassembled WGS sequence"/>
</dbReference>
<evidence type="ECO:0000259" key="1">
    <source>
        <dbReference type="PROSITE" id="PS50835"/>
    </source>
</evidence>
<dbReference type="Gene3D" id="2.60.40.2700">
    <property type="match status" value="1"/>
</dbReference>
<dbReference type="RefSeq" id="WP_284486500.1">
    <property type="nucleotide sequence ID" value="NZ_JASNJE010000021.1"/>
</dbReference>
<dbReference type="InterPro" id="IPR007110">
    <property type="entry name" value="Ig-like_dom"/>
</dbReference>
<gene>
    <name evidence="2" type="ORF">QO034_15855</name>
</gene>
<accession>A0ABT7FHV4</accession>
<sequence length="581" mass="60321">MVVFLSSTEINRVYVGSTEVKKAFLGATPVFDKTVVLPSVPLNTASPSISGSTAIPATLSVETGTWTGYPTPIYTYQWQRNGTTISGATAATYDTVADDDGAKITCIVTATNSEGSVTADSNALTVSIAPATSGLTWPATVLTAHVGWDAAISAVEWRDDSGQGNHMALVGAPVVVQDGAARAVRFDGSSQYGAFAANAYQKTDGRFNPVNIAVTAKFPRSRRNKALIGDAGTNGHIIISDSNSTAAVVNNVDSVGSISIGDPTEANGLSGATAIVDGVDDSITISALQTPDRYQTIIIRQAVLGPKWTIPHLFERRGSRRWNASAVAVTVWSGTDLQDEIDIVGNHWKATEGDVEVQTPAPAEVPLVTGTDNTRIMEYSATQVIPLPEGTVAGQPVLAALYVHGSETSVSAPPGWRLVERVNASSNTWMDVFSGLAVDGQTSVALTLGAMRDASGTSLALASGVVGKSAFSSAPPGSVIDPPEVVIDAHGTALTFIVFSGKNVSYVSSKEAGLVHDPANKTFAKMGLVTWIEGEAGPTSTEISYSDYPYYAVGAITVGMEAAASADMTPDVISEFEVGAP</sequence>